<evidence type="ECO:0000256" key="1">
    <source>
        <dbReference type="SAM" id="MobiDB-lite"/>
    </source>
</evidence>
<name>A0A811VEX3_CERCA</name>
<keyword evidence="3" id="KW-1185">Reference proteome</keyword>
<gene>
    <name evidence="2" type="ORF">CCAP1982_LOCUS20872</name>
</gene>
<organism evidence="2 3">
    <name type="scientific">Ceratitis capitata</name>
    <name type="common">Mediterranean fruit fly</name>
    <name type="synonym">Tephritis capitata</name>
    <dbReference type="NCBI Taxonomy" id="7213"/>
    <lineage>
        <taxon>Eukaryota</taxon>
        <taxon>Metazoa</taxon>
        <taxon>Ecdysozoa</taxon>
        <taxon>Arthropoda</taxon>
        <taxon>Hexapoda</taxon>
        <taxon>Insecta</taxon>
        <taxon>Pterygota</taxon>
        <taxon>Neoptera</taxon>
        <taxon>Endopterygota</taxon>
        <taxon>Diptera</taxon>
        <taxon>Brachycera</taxon>
        <taxon>Muscomorpha</taxon>
        <taxon>Tephritoidea</taxon>
        <taxon>Tephritidae</taxon>
        <taxon>Ceratitis</taxon>
        <taxon>Ceratitis</taxon>
    </lineage>
</organism>
<evidence type="ECO:0000313" key="3">
    <source>
        <dbReference type="Proteomes" id="UP000606786"/>
    </source>
</evidence>
<comment type="caution">
    <text evidence="2">The sequence shown here is derived from an EMBL/GenBank/DDBJ whole genome shotgun (WGS) entry which is preliminary data.</text>
</comment>
<protein>
    <submittedName>
        <fullName evidence="2">(Mediterranean fruit fly) hypothetical protein</fullName>
    </submittedName>
</protein>
<feature type="region of interest" description="Disordered" evidence="1">
    <location>
        <begin position="39"/>
        <end position="78"/>
    </location>
</feature>
<dbReference type="AlphaFoldDB" id="A0A811VEX3"/>
<evidence type="ECO:0000313" key="2">
    <source>
        <dbReference type="EMBL" id="CAD7012769.1"/>
    </source>
</evidence>
<proteinExistence type="predicted"/>
<sequence length="193" mass="20777">MCVRNVPCDSDQNPTVNNCPPPCRTLIATQQAIQCPLAMPQPHVSTPPHAARRTSLPSINRESNHSPSHEQLEQRRHSARVSGVAWRGGCNNSNLYTDVGGTGSSELSSVTHAPKGVCGTNEMRINYMKIYMHVCVKKEEENTRLSSTHACSAPQSLVGGVANGHCRSNWAAASTATAPLWDTFAAATCSRNI</sequence>
<feature type="compositionally biased region" description="Basic and acidic residues" evidence="1">
    <location>
        <begin position="62"/>
        <end position="76"/>
    </location>
</feature>
<dbReference type="EMBL" id="CAJHJT010000056">
    <property type="protein sequence ID" value="CAD7012769.1"/>
    <property type="molecule type" value="Genomic_DNA"/>
</dbReference>
<dbReference type="Proteomes" id="UP000606786">
    <property type="component" value="Unassembled WGS sequence"/>
</dbReference>
<accession>A0A811VEX3</accession>
<reference evidence="2" key="1">
    <citation type="submission" date="2020-11" db="EMBL/GenBank/DDBJ databases">
        <authorList>
            <person name="Whitehead M."/>
        </authorList>
    </citation>
    <scope>NUCLEOTIDE SEQUENCE</scope>
    <source>
        <strain evidence="2">EGII</strain>
    </source>
</reference>